<evidence type="ECO:0000313" key="3">
    <source>
        <dbReference type="Proteomes" id="UP000244446"/>
    </source>
</evidence>
<accession>A0A2T7G933</accession>
<name>A0A2T7G933_9RHOB</name>
<dbReference type="AlphaFoldDB" id="A0A2T7G933"/>
<keyword evidence="1" id="KW-0732">Signal</keyword>
<reference evidence="2 3" key="1">
    <citation type="submission" date="2018-04" db="EMBL/GenBank/DDBJ databases">
        <title>Pelagivirga bohaiensis gen. nov., sp. nov., a bacterium isolated from the Bohai Sea.</title>
        <authorList>
            <person name="Ji X."/>
        </authorList>
    </citation>
    <scope>NUCLEOTIDE SEQUENCE [LARGE SCALE GENOMIC DNA]</scope>
    <source>
        <strain evidence="2 3">BH-SD19</strain>
    </source>
</reference>
<organism evidence="2 3">
    <name type="scientific">Pelagivirga sediminicola</name>
    <dbReference type="NCBI Taxonomy" id="2170575"/>
    <lineage>
        <taxon>Bacteria</taxon>
        <taxon>Pseudomonadati</taxon>
        <taxon>Pseudomonadota</taxon>
        <taxon>Alphaproteobacteria</taxon>
        <taxon>Rhodobacterales</taxon>
        <taxon>Paracoccaceae</taxon>
        <taxon>Pelagivirga</taxon>
    </lineage>
</organism>
<evidence type="ECO:0000313" key="2">
    <source>
        <dbReference type="EMBL" id="PVA10932.1"/>
    </source>
</evidence>
<protein>
    <submittedName>
        <fullName evidence="2">Uncharacterized protein</fullName>
    </submittedName>
</protein>
<feature type="signal peptide" evidence="1">
    <location>
        <begin position="1"/>
        <end position="29"/>
    </location>
</feature>
<gene>
    <name evidence="2" type="ORF">DC366_03860</name>
</gene>
<comment type="caution">
    <text evidence="2">The sequence shown here is derived from an EMBL/GenBank/DDBJ whole genome shotgun (WGS) entry which is preliminary data.</text>
</comment>
<evidence type="ECO:0000256" key="1">
    <source>
        <dbReference type="SAM" id="SignalP"/>
    </source>
</evidence>
<dbReference type="Proteomes" id="UP000244446">
    <property type="component" value="Unassembled WGS sequence"/>
</dbReference>
<proteinExistence type="predicted"/>
<feature type="chain" id="PRO_5015463380" evidence="1">
    <location>
        <begin position="30"/>
        <end position="120"/>
    </location>
</feature>
<sequence>MTHMTPRILTRTALAAVLALGAATTGALAASSPDELRAALVGNTFTGDMGGGGYASFFAEDGTYEDAAGGGTYEITDEGVCYPGTDFGCYEAEIDGDQLEWFQNGESAGTGVIKQGNTLE</sequence>
<dbReference type="EMBL" id="QCYH01000002">
    <property type="protein sequence ID" value="PVA10932.1"/>
    <property type="molecule type" value="Genomic_DNA"/>
</dbReference>
<keyword evidence="3" id="KW-1185">Reference proteome</keyword>